<protein>
    <submittedName>
        <fullName evidence="1">Type II toxin-antitoxin system RelE/ParE family toxin</fullName>
    </submittedName>
</protein>
<dbReference type="NCBIfam" id="TIGR02683">
    <property type="entry name" value="upstrm_HI1419"/>
    <property type="match status" value="1"/>
</dbReference>
<evidence type="ECO:0000313" key="1">
    <source>
        <dbReference type="EMBL" id="QTD47252.1"/>
    </source>
</evidence>
<keyword evidence="2" id="KW-1185">Reference proteome</keyword>
<proteinExistence type="predicted"/>
<organism evidence="1 2">
    <name type="scientific">Ottowia testudinis</name>
    <dbReference type="NCBI Taxonomy" id="2816950"/>
    <lineage>
        <taxon>Bacteria</taxon>
        <taxon>Pseudomonadati</taxon>
        <taxon>Pseudomonadota</taxon>
        <taxon>Betaproteobacteria</taxon>
        <taxon>Burkholderiales</taxon>
        <taxon>Comamonadaceae</taxon>
        <taxon>Ottowia</taxon>
    </lineage>
</organism>
<reference evidence="1" key="1">
    <citation type="submission" date="2021-03" db="EMBL/GenBank/DDBJ databases">
        <title>Ottowia sp. 27C isolated from the cloaca of a Giant Asian pond turtle (Heosemys grandis).</title>
        <authorList>
            <person name="Spergser J."/>
            <person name="Busse H.-J."/>
        </authorList>
    </citation>
    <scope>NUCLEOTIDE SEQUENCE</scope>
    <source>
        <strain evidence="1">27C</strain>
    </source>
</reference>
<name>A0A975H7N8_9BURK</name>
<dbReference type="PIRSF" id="PIRSF028744">
    <property type="entry name" value="Addict_mod_HI1419"/>
    <property type="match status" value="1"/>
</dbReference>
<dbReference type="AlphaFoldDB" id="A0A975H7N8"/>
<dbReference type="KEGG" id="otd:J1M35_03425"/>
<dbReference type="EMBL" id="CP071796">
    <property type="protein sequence ID" value="QTD47252.1"/>
    <property type="molecule type" value="Genomic_DNA"/>
</dbReference>
<dbReference type="InterPro" id="IPR009241">
    <property type="entry name" value="HigB-like"/>
</dbReference>
<sequence length="113" mass="12579">MPTHPLDLREYLTEDGQSPFAAWFESLNATAAAKVAVALTRVAQGNLTQAKGVGEGVQEVRIDFGPGYRVYFGRDGDVLVILLAGGTKQRQQRDIDQAKARWENYTQRKKTVR</sequence>
<dbReference type="Proteomes" id="UP000663903">
    <property type="component" value="Chromosome"/>
</dbReference>
<dbReference type="PANTHER" id="PTHR41791:SF1">
    <property type="entry name" value="SSL7039 PROTEIN"/>
    <property type="match status" value="1"/>
</dbReference>
<dbReference type="PANTHER" id="PTHR41791">
    <property type="entry name" value="SSL7039 PROTEIN"/>
    <property type="match status" value="1"/>
</dbReference>
<dbReference type="InterPro" id="IPR014056">
    <property type="entry name" value="TypeIITA-like_toxin_pred"/>
</dbReference>
<accession>A0A975H7N8</accession>
<evidence type="ECO:0000313" key="2">
    <source>
        <dbReference type="Proteomes" id="UP000663903"/>
    </source>
</evidence>
<dbReference type="Pfam" id="PF05973">
    <property type="entry name" value="Gp49"/>
    <property type="match status" value="1"/>
</dbReference>
<gene>
    <name evidence="1" type="ORF">J1M35_03425</name>
</gene>